<sequence>MKSSEASSFALVYFFTLCLTGDSCNVSYYSVQEVNVSVGEVADMSFCRPNDTSECFRYYRVTKDWNKVIFTLNAGSDKANCNAGESFCERSRFYKYNASRLLLSINETKSNDEGSYEVHAKFKSVCRDYFVNTTLHVIHLKVDENSTTSPTSVMSTRVSDPTNGSPPSTSPTTSSAANFLPSFPMGFLGCFGAPLMVPVFGSLNMKEEFVS</sequence>
<organism evidence="3 4">
    <name type="scientific">Porites lobata</name>
    <dbReference type="NCBI Taxonomy" id="104759"/>
    <lineage>
        <taxon>Eukaryota</taxon>
        <taxon>Metazoa</taxon>
        <taxon>Cnidaria</taxon>
        <taxon>Anthozoa</taxon>
        <taxon>Hexacorallia</taxon>
        <taxon>Scleractinia</taxon>
        <taxon>Fungiina</taxon>
        <taxon>Poritidae</taxon>
        <taxon>Porites</taxon>
    </lineage>
</organism>
<feature type="compositionally biased region" description="Low complexity" evidence="1">
    <location>
        <begin position="159"/>
        <end position="174"/>
    </location>
</feature>
<gene>
    <name evidence="3" type="ORF">PLOB_00023685</name>
</gene>
<evidence type="ECO:0000313" key="4">
    <source>
        <dbReference type="Proteomes" id="UP001159405"/>
    </source>
</evidence>
<name>A0ABN8NSL3_9CNID</name>
<dbReference type="Proteomes" id="UP001159405">
    <property type="component" value="Unassembled WGS sequence"/>
</dbReference>
<proteinExistence type="predicted"/>
<keyword evidence="4" id="KW-1185">Reference proteome</keyword>
<accession>A0ABN8NSL3</accession>
<feature type="signal peptide" evidence="2">
    <location>
        <begin position="1"/>
        <end position="20"/>
    </location>
</feature>
<feature type="compositionally biased region" description="Polar residues" evidence="1">
    <location>
        <begin position="147"/>
        <end position="158"/>
    </location>
</feature>
<feature type="region of interest" description="Disordered" evidence="1">
    <location>
        <begin position="147"/>
        <end position="174"/>
    </location>
</feature>
<keyword evidence="2" id="KW-0732">Signal</keyword>
<evidence type="ECO:0000313" key="3">
    <source>
        <dbReference type="EMBL" id="CAH3115469.1"/>
    </source>
</evidence>
<evidence type="ECO:0000256" key="1">
    <source>
        <dbReference type="SAM" id="MobiDB-lite"/>
    </source>
</evidence>
<dbReference type="EMBL" id="CALNXK010000028">
    <property type="protein sequence ID" value="CAH3115469.1"/>
    <property type="molecule type" value="Genomic_DNA"/>
</dbReference>
<protein>
    <submittedName>
        <fullName evidence="3">Uncharacterized protein</fullName>
    </submittedName>
</protein>
<comment type="caution">
    <text evidence="3">The sequence shown here is derived from an EMBL/GenBank/DDBJ whole genome shotgun (WGS) entry which is preliminary data.</text>
</comment>
<reference evidence="3 4" key="1">
    <citation type="submission" date="2022-05" db="EMBL/GenBank/DDBJ databases">
        <authorList>
            <consortium name="Genoscope - CEA"/>
            <person name="William W."/>
        </authorList>
    </citation>
    <scope>NUCLEOTIDE SEQUENCE [LARGE SCALE GENOMIC DNA]</scope>
</reference>
<evidence type="ECO:0000256" key="2">
    <source>
        <dbReference type="SAM" id="SignalP"/>
    </source>
</evidence>
<feature type="chain" id="PRO_5046019692" evidence="2">
    <location>
        <begin position="21"/>
        <end position="211"/>
    </location>
</feature>